<dbReference type="GO" id="GO:0070736">
    <property type="term" value="F:protein-glycine ligase activity, initiating"/>
    <property type="evidence" value="ECO:0007669"/>
    <property type="project" value="TreeGrafter"/>
</dbReference>
<dbReference type="AlphaFoldDB" id="A0A0R3TTN6"/>
<reference evidence="9" key="1">
    <citation type="submission" date="2017-02" db="UniProtKB">
        <authorList>
            <consortium name="WormBaseParasite"/>
        </authorList>
    </citation>
    <scope>IDENTIFICATION</scope>
</reference>
<feature type="chain" id="PRO_5043132061" evidence="6">
    <location>
        <begin position="23"/>
        <end position="228"/>
    </location>
</feature>
<dbReference type="InterPro" id="IPR051437">
    <property type="entry name" value="TTLL_monoglycylase"/>
</dbReference>
<dbReference type="InterPro" id="IPR004344">
    <property type="entry name" value="TTL/TTLL_fam"/>
</dbReference>
<dbReference type="GO" id="GO:0005737">
    <property type="term" value="C:cytoplasm"/>
    <property type="evidence" value="ECO:0007669"/>
    <property type="project" value="UniProtKB-SubCell"/>
</dbReference>
<evidence type="ECO:0000256" key="2">
    <source>
        <dbReference type="ARBA" id="ARBA00022490"/>
    </source>
</evidence>
<dbReference type="STRING" id="102285.A0A0R3TTN6"/>
<proteinExistence type="predicted"/>
<accession>A0A0R3TTN6</accession>
<keyword evidence="5" id="KW-0067">ATP-binding</keyword>
<keyword evidence="3" id="KW-0436">Ligase</keyword>
<name>A0A0R3TTN6_RODNA</name>
<feature type="signal peptide" evidence="6">
    <location>
        <begin position="1"/>
        <end position="22"/>
    </location>
</feature>
<evidence type="ECO:0000256" key="1">
    <source>
        <dbReference type="ARBA" id="ARBA00004496"/>
    </source>
</evidence>
<dbReference type="OrthoDB" id="6283281at2759"/>
<dbReference type="EMBL" id="UZAE01013365">
    <property type="protein sequence ID" value="VDO09497.1"/>
    <property type="molecule type" value="Genomic_DNA"/>
</dbReference>
<evidence type="ECO:0000256" key="5">
    <source>
        <dbReference type="ARBA" id="ARBA00022840"/>
    </source>
</evidence>
<dbReference type="Pfam" id="PF03133">
    <property type="entry name" value="TTL"/>
    <property type="match status" value="1"/>
</dbReference>
<gene>
    <name evidence="7" type="ORF">HNAJ_LOCUS11079</name>
</gene>
<dbReference type="GO" id="GO:0015630">
    <property type="term" value="C:microtubule cytoskeleton"/>
    <property type="evidence" value="ECO:0007669"/>
    <property type="project" value="TreeGrafter"/>
</dbReference>
<keyword evidence="6" id="KW-0732">Signal</keyword>
<dbReference type="PANTHER" id="PTHR45870">
    <property type="entry name" value="TUBULIN MONOGLYCYLASE TTLL3"/>
    <property type="match status" value="1"/>
</dbReference>
<evidence type="ECO:0000313" key="8">
    <source>
        <dbReference type="Proteomes" id="UP000278807"/>
    </source>
</evidence>
<dbReference type="PROSITE" id="PS51221">
    <property type="entry name" value="TTL"/>
    <property type="match status" value="1"/>
</dbReference>
<dbReference type="PANTHER" id="PTHR45870:SF2">
    <property type="entry name" value="TUBULIN MONOGLYCYLASE TTLL3"/>
    <property type="match status" value="1"/>
</dbReference>
<evidence type="ECO:0000256" key="6">
    <source>
        <dbReference type="SAM" id="SignalP"/>
    </source>
</evidence>
<dbReference type="Proteomes" id="UP000278807">
    <property type="component" value="Unassembled WGS sequence"/>
</dbReference>
<dbReference type="WBParaSite" id="HNAJ_0001108901-mRNA-1">
    <property type="protein sequence ID" value="HNAJ_0001108901-mRNA-1"/>
    <property type="gene ID" value="HNAJ_0001108901"/>
</dbReference>
<evidence type="ECO:0000313" key="9">
    <source>
        <dbReference type="WBParaSite" id="HNAJ_0001108901-mRNA-1"/>
    </source>
</evidence>
<keyword evidence="8" id="KW-1185">Reference proteome</keyword>
<protein>
    <submittedName>
        <fullName evidence="9">Ig-like domain-containing protein</fullName>
    </submittedName>
</protein>
<comment type="subcellular location">
    <subcellularLocation>
        <location evidence="1">Cytoplasm</location>
    </subcellularLocation>
</comment>
<evidence type="ECO:0000313" key="7">
    <source>
        <dbReference type="EMBL" id="VDO09497.1"/>
    </source>
</evidence>
<evidence type="ECO:0000256" key="3">
    <source>
        <dbReference type="ARBA" id="ARBA00022598"/>
    </source>
</evidence>
<keyword evidence="2" id="KW-0963">Cytoplasm</keyword>
<reference evidence="7 8" key="2">
    <citation type="submission" date="2018-11" db="EMBL/GenBank/DDBJ databases">
        <authorList>
            <consortium name="Pathogen Informatics"/>
        </authorList>
    </citation>
    <scope>NUCLEOTIDE SEQUENCE [LARGE SCALE GENOMIC DNA]</scope>
</reference>
<dbReference type="Gene3D" id="3.30.470.20">
    <property type="entry name" value="ATP-grasp fold, B domain"/>
    <property type="match status" value="1"/>
</dbReference>
<sequence length="228" mass="27134">MYQLHLDLTLTFVFISIFFANATDDSGNHLDDVESLRSLIFAPETGDTVTALESFQSTICSPIDERLQRQCFSELPRDEYEALEGATVRMRCRVSRQRGKTQWRAHNTLLGITCHDNLFSIMSTVTDPNNLDNKFVVQKYIERPLLIYKTKFDIRQWFLISDWQPLTIWWYNECYIRFCCREFTLDNLSEDIHLSNNAITQKYKNAQRSPLLPMDYMWHLEEFRRYLE</sequence>
<dbReference type="GO" id="GO:0005524">
    <property type="term" value="F:ATP binding"/>
    <property type="evidence" value="ECO:0007669"/>
    <property type="project" value="UniProtKB-KW"/>
</dbReference>
<keyword evidence="4" id="KW-0547">Nucleotide-binding</keyword>
<evidence type="ECO:0000256" key="4">
    <source>
        <dbReference type="ARBA" id="ARBA00022741"/>
    </source>
</evidence>
<organism evidence="9">
    <name type="scientific">Rodentolepis nana</name>
    <name type="common">Dwarf tapeworm</name>
    <name type="synonym">Hymenolepis nana</name>
    <dbReference type="NCBI Taxonomy" id="102285"/>
    <lineage>
        <taxon>Eukaryota</taxon>
        <taxon>Metazoa</taxon>
        <taxon>Spiralia</taxon>
        <taxon>Lophotrochozoa</taxon>
        <taxon>Platyhelminthes</taxon>
        <taxon>Cestoda</taxon>
        <taxon>Eucestoda</taxon>
        <taxon>Cyclophyllidea</taxon>
        <taxon>Hymenolepididae</taxon>
        <taxon>Rodentolepis</taxon>
    </lineage>
</organism>